<evidence type="ECO:0008006" key="3">
    <source>
        <dbReference type="Google" id="ProtNLM"/>
    </source>
</evidence>
<dbReference type="SUPFAM" id="SSF56399">
    <property type="entry name" value="ADP-ribosylation"/>
    <property type="match status" value="1"/>
</dbReference>
<comment type="caution">
    <text evidence="1">The sequence shown here is derived from an EMBL/GenBank/DDBJ whole genome shotgun (WGS) entry which is preliminary data.</text>
</comment>
<dbReference type="EMBL" id="RIAR02000001">
    <property type="protein sequence ID" value="NSL90467.1"/>
    <property type="molecule type" value="Genomic_DNA"/>
</dbReference>
<organism evidence="1 2">
    <name type="scientific">Chitinophaga solisilvae</name>
    <dbReference type="NCBI Taxonomy" id="1233460"/>
    <lineage>
        <taxon>Bacteria</taxon>
        <taxon>Pseudomonadati</taxon>
        <taxon>Bacteroidota</taxon>
        <taxon>Chitinophagia</taxon>
        <taxon>Chitinophagales</taxon>
        <taxon>Chitinophagaceae</taxon>
        <taxon>Chitinophaga</taxon>
    </lineage>
</organism>
<gene>
    <name evidence="1" type="ORF">ECE50_026830</name>
</gene>
<accession>A0A9Q5DE80</accession>
<reference evidence="1" key="1">
    <citation type="submission" date="2020-05" db="EMBL/GenBank/DDBJ databases">
        <title>Chitinophaga laudate sp. nov., isolated from a tropical peat swamp.</title>
        <authorList>
            <person name="Goh C.B.S."/>
            <person name="Lee M.S."/>
            <person name="Parimannan S."/>
            <person name="Pasbakhsh P."/>
            <person name="Yule C.M."/>
            <person name="Rajandas H."/>
            <person name="Loke S."/>
            <person name="Croft L."/>
            <person name="Tan J.B.L."/>
        </authorList>
    </citation>
    <scope>NUCLEOTIDE SEQUENCE</scope>
    <source>
        <strain evidence="1">Mgbs1</strain>
    </source>
</reference>
<proteinExistence type="predicted"/>
<name>A0A9Q5DE80_9BACT</name>
<dbReference type="Proteomes" id="UP000281028">
    <property type="component" value="Unassembled WGS sequence"/>
</dbReference>
<dbReference type="AlphaFoldDB" id="A0A9Q5DE80"/>
<keyword evidence="2" id="KW-1185">Reference proteome</keyword>
<protein>
    <recommendedName>
        <fullName evidence="3">DUF3990 domain-containing protein</fullName>
    </recommendedName>
</protein>
<dbReference type="OrthoDB" id="9800843at2"/>
<evidence type="ECO:0000313" key="1">
    <source>
        <dbReference type="EMBL" id="NSL90467.1"/>
    </source>
</evidence>
<sequence length="220" mass="25384">MYGTSPNLVIGFHGCDLEVRDKLLLNSDSFEPSRKPYNWLGDGIYFWENNPTRAMQWAEDKQRKGQLKQACVMGAVLDLNNCCDLLNTYYINVLRLHYDAIKSETIRIENLPKNIDPKGISNGDKVIRYLDYAIIENMHLRINQTRMEEYEKYGFARTQAFDSVRAGFIEGVPVYEGASIHDKTHIQICIRNPNCILGLFAPRKEVDYQKLTVRNQAISN</sequence>
<evidence type="ECO:0000313" key="2">
    <source>
        <dbReference type="Proteomes" id="UP000281028"/>
    </source>
</evidence>